<evidence type="ECO:0000313" key="8">
    <source>
        <dbReference type="EMBL" id="KAK4033532.1"/>
    </source>
</evidence>
<organism evidence="8 9">
    <name type="scientific">Parachaetomium inaequale</name>
    <dbReference type="NCBI Taxonomy" id="2588326"/>
    <lineage>
        <taxon>Eukaryota</taxon>
        <taxon>Fungi</taxon>
        <taxon>Dikarya</taxon>
        <taxon>Ascomycota</taxon>
        <taxon>Pezizomycotina</taxon>
        <taxon>Sordariomycetes</taxon>
        <taxon>Sordariomycetidae</taxon>
        <taxon>Sordariales</taxon>
        <taxon>Chaetomiaceae</taxon>
        <taxon>Parachaetomium</taxon>
    </lineage>
</organism>
<sequence length="274" mass="30291">MDWSDRGVRLFAYCVVMAAFSSVAVALRFISRGRILHVLGPSDWFLALTLLSSIANTAIVGAHVAHGLGWPVTKLTLAQRQSALEFRKATYVVLGAVILQGLAMTMTNIFVCTPIHLYWDLELPRDGCINSLLKFYLDNGLNFLFDTVLLLLPLPLIWPMSLPWRQRLWLGFLFVLGFSVCAVSALRAAFLRGDMLQTDYSQAAVRIVYWSITEINLSIVIACIPTLVPLAARLYPGLVMARRAKGSADGRPLTIPSAPVRLRSVEHSAEHVGL</sequence>
<dbReference type="InterPro" id="IPR052337">
    <property type="entry name" value="SAT4-like"/>
</dbReference>
<evidence type="ECO:0000259" key="7">
    <source>
        <dbReference type="Pfam" id="PF20684"/>
    </source>
</evidence>
<keyword evidence="4 6" id="KW-0472">Membrane</keyword>
<feature type="transmembrane region" description="Helical" evidence="6">
    <location>
        <begin position="45"/>
        <end position="70"/>
    </location>
</feature>
<name>A0AAN6PA06_9PEZI</name>
<evidence type="ECO:0000313" key="9">
    <source>
        <dbReference type="Proteomes" id="UP001303115"/>
    </source>
</evidence>
<gene>
    <name evidence="8" type="ORF">C8A01DRAFT_40011</name>
</gene>
<evidence type="ECO:0000256" key="1">
    <source>
        <dbReference type="ARBA" id="ARBA00004141"/>
    </source>
</evidence>
<evidence type="ECO:0000256" key="4">
    <source>
        <dbReference type="ARBA" id="ARBA00023136"/>
    </source>
</evidence>
<accession>A0AAN6PA06</accession>
<comment type="caution">
    <text evidence="8">The sequence shown here is derived from an EMBL/GenBank/DDBJ whole genome shotgun (WGS) entry which is preliminary data.</text>
</comment>
<evidence type="ECO:0000256" key="6">
    <source>
        <dbReference type="SAM" id="Phobius"/>
    </source>
</evidence>
<evidence type="ECO:0000256" key="5">
    <source>
        <dbReference type="ARBA" id="ARBA00038359"/>
    </source>
</evidence>
<evidence type="ECO:0000256" key="2">
    <source>
        <dbReference type="ARBA" id="ARBA00022692"/>
    </source>
</evidence>
<keyword evidence="2 6" id="KW-0812">Transmembrane</keyword>
<dbReference type="Pfam" id="PF20684">
    <property type="entry name" value="Fung_rhodopsin"/>
    <property type="match status" value="1"/>
</dbReference>
<comment type="subcellular location">
    <subcellularLocation>
        <location evidence="1">Membrane</location>
        <topology evidence="1">Multi-pass membrane protein</topology>
    </subcellularLocation>
</comment>
<keyword evidence="9" id="KW-1185">Reference proteome</keyword>
<feature type="transmembrane region" description="Helical" evidence="6">
    <location>
        <begin position="10"/>
        <end position="30"/>
    </location>
</feature>
<feature type="transmembrane region" description="Helical" evidence="6">
    <location>
        <begin position="170"/>
        <end position="190"/>
    </location>
</feature>
<evidence type="ECO:0000256" key="3">
    <source>
        <dbReference type="ARBA" id="ARBA00022989"/>
    </source>
</evidence>
<feature type="domain" description="Rhodopsin" evidence="7">
    <location>
        <begin position="85"/>
        <end position="232"/>
    </location>
</feature>
<reference evidence="9" key="1">
    <citation type="journal article" date="2023" name="Mol. Phylogenet. Evol.">
        <title>Genome-scale phylogeny and comparative genomics of the fungal order Sordariales.</title>
        <authorList>
            <person name="Hensen N."/>
            <person name="Bonometti L."/>
            <person name="Westerberg I."/>
            <person name="Brannstrom I.O."/>
            <person name="Guillou S."/>
            <person name="Cros-Aarteil S."/>
            <person name="Calhoun S."/>
            <person name="Haridas S."/>
            <person name="Kuo A."/>
            <person name="Mondo S."/>
            <person name="Pangilinan J."/>
            <person name="Riley R."/>
            <person name="LaButti K."/>
            <person name="Andreopoulos B."/>
            <person name="Lipzen A."/>
            <person name="Chen C."/>
            <person name="Yan M."/>
            <person name="Daum C."/>
            <person name="Ng V."/>
            <person name="Clum A."/>
            <person name="Steindorff A."/>
            <person name="Ohm R.A."/>
            <person name="Martin F."/>
            <person name="Silar P."/>
            <person name="Natvig D.O."/>
            <person name="Lalanne C."/>
            <person name="Gautier V."/>
            <person name="Ament-Velasquez S.L."/>
            <person name="Kruys A."/>
            <person name="Hutchinson M.I."/>
            <person name="Powell A.J."/>
            <person name="Barry K."/>
            <person name="Miller A.N."/>
            <person name="Grigoriev I.V."/>
            <person name="Debuchy R."/>
            <person name="Gladieux P."/>
            <person name="Hiltunen Thoren M."/>
            <person name="Johannesson H."/>
        </authorList>
    </citation>
    <scope>NUCLEOTIDE SEQUENCE [LARGE SCALE GENOMIC DNA]</scope>
    <source>
        <strain evidence="9">CBS 284.82</strain>
    </source>
</reference>
<dbReference type="Proteomes" id="UP001303115">
    <property type="component" value="Unassembled WGS sequence"/>
</dbReference>
<protein>
    <recommendedName>
        <fullName evidence="7">Rhodopsin domain-containing protein</fullName>
    </recommendedName>
</protein>
<dbReference type="PANTHER" id="PTHR33048:SF47">
    <property type="entry name" value="INTEGRAL MEMBRANE PROTEIN-RELATED"/>
    <property type="match status" value="1"/>
</dbReference>
<dbReference type="PANTHER" id="PTHR33048">
    <property type="entry name" value="PTH11-LIKE INTEGRAL MEMBRANE PROTEIN (AFU_ORTHOLOGUE AFUA_5G11245)"/>
    <property type="match status" value="1"/>
</dbReference>
<dbReference type="EMBL" id="MU854524">
    <property type="protein sequence ID" value="KAK4033532.1"/>
    <property type="molecule type" value="Genomic_DNA"/>
</dbReference>
<dbReference type="GO" id="GO:0016020">
    <property type="term" value="C:membrane"/>
    <property type="evidence" value="ECO:0007669"/>
    <property type="project" value="UniProtKB-SubCell"/>
</dbReference>
<dbReference type="InterPro" id="IPR049326">
    <property type="entry name" value="Rhodopsin_dom_fungi"/>
</dbReference>
<dbReference type="AlphaFoldDB" id="A0AAN6PA06"/>
<keyword evidence="3 6" id="KW-1133">Transmembrane helix</keyword>
<comment type="similarity">
    <text evidence="5">Belongs to the SAT4 family.</text>
</comment>
<feature type="transmembrane region" description="Helical" evidence="6">
    <location>
        <begin position="91"/>
        <end position="119"/>
    </location>
</feature>
<proteinExistence type="inferred from homology"/>
<feature type="transmembrane region" description="Helical" evidence="6">
    <location>
        <begin position="215"/>
        <end position="235"/>
    </location>
</feature>
<feature type="transmembrane region" description="Helical" evidence="6">
    <location>
        <begin position="139"/>
        <end position="158"/>
    </location>
</feature>